<sequence length="231" mass="26076">MASEGPPKPTQTTNNQRGIGSKSIVSSIKGTLKTSVSHLSPMSVKREGFLLISGRLRYCVLKEGVLTMYAPDLTTIFDRYFSLWLPCWCDFRRKHPVGEILPITDVPKSRFILSICDVTEFNAGGVTPKDHNFETSDPRLWRIKVKGEHYTTYMKPVKQETSDLEDFKLWSRDLRNVAQAARRWTRAENVVTLPGAMVFGAVEGAKDLKKEKKRTKLKPDSSPPRGDGEFA</sequence>
<reference evidence="3" key="1">
    <citation type="journal article" date="2023" name="Commun. Biol.">
        <title>Genome analysis of Parmales, the sister group of diatoms, reveals the evolutionary specialization of diatoms from phago-mixotrophs to photoautotrophs.</title>
        <authorList>
            <person name="Ban H."/>
            <person name="Sato S."/>
            <person name="Yoshikawa S."/>
            <person name="Yamada K."/>
            <person name="Nakamura Y."/>
            <person name="Ichinomiya M."/>
            <person name="Sato N."/>
            <person name="Blanc-Mathieu R."/>
            <person name="Endo H."/>
            <person name="Kuwata A."/>
            <person name="Ogata H."/>
        </authorList>
    </citation>
    <scope>NUCLEOTIDE SEQUENCE [LARGE SCALE GENOMIC DNA]</scope>
</reference>
<dbReference type="Proteomes" id="UP001165065">
    <property type="component" value="Unassembled WGS sequence"/>
</dbReference>
<gene>
    <name evidence="2" type="ORF">TrCOL_g4543</name>
</gene>
<dbReference type="OrthoDB" id="10316560at2759"/>
<protein>
    <recommendedName>
        <fullName evidence="4">PH domain-containing protein</fullName>
    </recommendedName>
</protein>
<dbReference type="EMBL" id="BRYA01000156">
    <property type="protein sequence ID" value="GMI41719.1"/>
    <property type="molecule type" value="Genomic_DNA"/>
</dbReference>
<evidence type="ECO:0000256" key="1">
    <source>
        <dbReference type="SAM" id="MobiDB-lite"/>
    </source>
</evidence>
<comment type="caution">
    <text evidence="2">The sequence shown here is derived from an EMBL/GenBank/DDBJ whole genome shotgun (WGS) entry which is preliminary data.</text>
</comment>
<evidence type="ECO:0000313" key="2">
    <source>
        <dbReference type="EMBL" id="GMI41719.1"/>
    </source>
</evidence>
<accession>A0A9W7GCS5</accession>
<feature type="region of interest" description="Disordered" evidence="1">
    <location>
        <begin position="208"/>
        <end position="231"/>
    </location>
</feature>
<name>A0A9W7GCS5_9STRA</name>
<evidence type="ECO:0000313" key="3">
    <source>
        <dbReference type="Proteomes" id="UP001165065"/>
    </source>
</evidence>
<proteinExistence type="predicted"/>
<organism evidence="2 3">
    <name type="scientific">Triparma columacea</name>
    <dbReference type="NCBI Taxonomy" id="722753"/>
    <lineage>
        <taxon>Eukaryota</taxon>
        <taxon>Sar</taxon>
        <taxon>Stramenopiles</taxon>
        <taxon>Ochrophyta</taxon>
        <taxon>Bolidophyceae</taxon>
        <taxon>Parmales</taxon>
        <taxon>Triparmaceae</taxon>
        <taxon>Triparma</taxon>
    </lineage>
</organism>
<dbReference type="AlphaFoldDB" id="A0A9W7GCS5"/>
<keyword evidence="3" id="KW-1185">Reference proteome</keyword>
<evidence type="ECO:0008006" key="4">
    <source>
        <dbReference type="Google" id="ProtNLM"/>
    </source>
</evidence>